<dbReference type="InterPro" id="IPR002227">
    <property type="entry name" value="Tyrosinase_Cu-bd"/>
</dbReference>
<dbReference type="EMBL" id="ML993854">
    <property type="protein sequence ID" value="KAF2205512.1"/>
    <property type="molecule type" value="Genomic_DNA"/>
</dbReference>
<dbReference type="GO" id="GO:0016491">
    <property type="term" value="F:oxidoreductase activity"/>
    <property type="evidence" value="ECO:0007669"/>
    <property type="project" value="UniProtKB-KW"/>
</dbReference>
<feature type="domain" description="Tyrosinase copper-binding" evidence="5">
    <location>
        <begin position="320"/>
        <end position="331"/>
    </location>
</feature>
<accession>A0A9P4JXT5</accession>
<name>A0A9P4JXT5_9PLEO</name>
<gene>
    <name evidence="6" type="ORF">GQ43DRAFT_309434</name>
</gene>
<evidence type="ECO:0000313" key="7">
    <source>
        <dbReference type="Proteomes" id="UP000799536"/>
    </source>
</evidence>
<evidence type="ECO:0000256" key="1">
    <source>
        <dbReference type="ARBA" id="ARBA00022723"/>
    </source>
</evidence>
<evidence type="ECO:0000256" key="3">
    <source>
        <dbReference type="SAM" id="SignalP"/>
    </source>
</evidence>
<dbReference type="InterPro" id="IPR050316">
    <property type="entry name" value="Tyrosinase/Hemocyanin"/>
</dbReference>
<organism evidence="6 7">
    <name type="scientific">Delitschia confertaspora ATCC 74209</name>
    <dbReference type="NCBI Taxonomy" id="1513339"/>
    <lineage>
        <taxon>Eukaryota</taxon>
        <taxon>Fungi</taxon>
        <taxon>Dikarya</taxon>
        <taxon>Ascomycota</taxon>
        <taxon>Pezizomycotina</taxon>
        <taxon>Dothideomycetes</taxon>
        <taxon>Pleosporomycetidae</taxon>
        <taxon>Pleosporales</taxon>
        <taxon>Delitschiaceae</taxon>
        <taxon>Delitschia</taxon>
    </lineage>
</organism>
<dbReference type="AlphaFoldDB" id="A0A9P4JXT5"/>
<dbReference type="SUPFAM" id="SSF48056">
    <property type="entry name" value="Di-copper centre-containing domain"/>
    <property type="match status" value="1"/>
</dbReference>
<dbReference type="PROSITE" id="PS00498">
    <property type="entry name" value="TYROSINASE_2"/>
    <property type="match status" value="1"/>
</dbReference>
<dbReference type="InterPro" id="IPR008922">
    <property type="entry name" value="Di-copper_centre_dom_sf"/>
</dbReference>
<dbReference type="OrthoDB" id="6132182at2759"/>
<evidence type="ECO:0000259" key="4">
    <source>
        <dbReference type="PROSITE" id="PS00497"/>
    </source>
</evidence>
<keyword evidence="3" id="KW-0732">Signal</keyword>
<comment type="caution">
    <text evidence="6">The sequence shown here is derived from an EMBL/GenBank/DDBJ whole genome shotgun (WGS) entry which is preliminary data.</text>
</comment>
<proteinExistence type="predicted"/>
<keyword evidence="2" id="KW-0560">Oxidoreductase</keyword>
<dbReference type="Proteomes" id="UP000799536">
    <property type="component" value="Unassembled WGS sequence"/>
</dbReference>
<evidence type="ECO:0000313" key="6">
    <source>
        <dbReference type="EMBL" id="KAF2205512.1"/>
    </source>
</evidence>
<dbReference type="PROSITE" id="PS00497">
    <property type="entry name" value="TYROSINASE_1"/>
    <property type="match status" value="1"/>
</dbReference>
<protein>
    <submittedName>
        <fullName evidence="6">Di-copper centre-containing protein</fullName>
    </submittedName>
</protein>
<reference evidence="6" key="1">
    <citation type="journal article" date="2020" name="Stud. Mycol.">
        <title>101 Dothideomycetes genomes: a test case for predicting lifestyles and emergence of pathogens.</title>
        <authorList>
            <person name="Haridas S."/>
            <person name="Albert R."/>
            <person name="Binder M."/>
            <person name="Bloem J."/>
            <person name="Labutti K."/>
            <person name="Salamov A."/>
            <person name="Andreopoulos B."/>
            <person name="Baker S."/>
            <person name="Barry K."/>
            <person name="Bills G."/>
            <person name="Bluhm B."/>
            <person name="Cannon C."/>
            <person name="Castanera R."/>
            <person name="Culley D."/>
            <person name="Daum C."/>
            <person name="Ezra D."/>
            <person name="Gonzalez J."/>
            <person name="Henrissat B."/>
            <person name="Kuo A."/>
            <person name="Liang C."/>
            <person name="Lipzen A."/>
            <person name="Lutzoni F."/>
            <person name="Magnuson J."/>
            <person name="Mondo S."/>
            <person name="Nolan M."/>
            <person name="Ohm R."/>
            <person name="Pangilinan J."/>
            <person name="Park H.-J."/>
            <person name="Ramirez L."/>
            <person name="Alfaro M."/>
            <person name="Sun H."/>
            <person name="Tritt A."/>
            <person name="Yoshinaga Y."/>
            <person name="Zwiers L.-H."/>
            <person name="Turgeon B."/>
            <person name="Goodwin S."/>
            <person name="Spatafora J."/>
            <person name="Crous P."/>
            <person name="Grigoriev I."/>
        </authorList>
    </citation>
    <scope>NUCLEOTIDE SEQUENCE</scope>
    <source>
        <strain evidence="6">ATCC 74209</strain>
    </source>
</reference>
<keyword evidence="1" id="KW-0479">Metal-binding</keyword>
<dbReference type="PANTHER" id="PTHR11474:SF125">
    <property type="entry name" value="N-ACETYL-6-HYDROXYTRYPTOPHAN OXIDASE IVOB-RELATED"/>
    <property type="match status" value="1"/>
</dbReference>
<keyword evidence="7" id="KW-1185">Reference proteome</keyword>
<sequence>MKSTSFAVAALVASVGAAPSPLKSIEERDISFAIGVDLLAVKGVFNLGLDVAFNGYPNPSKCTMANVAVRKEWGTLTSQERKDYIAAVQCMAKKTNKSPNTLVPGARNRYDDFVATHINQTIGIHGTGNFLAWHRYFTWTYEQALRNECGYKGYQPYWNWGKYASDPINSPIFDGSDDSMGGNGEYKPHNDSCIPSVDQCNIRLPAGRGGGCVKTGPFKDWSVNLGPVVPGFPDVPTNPNPWSGLEYNPRCLRRDISVEAAKGWTKDSDTVKLITENDDPYWFITNMQGDFPNGYLGVHTGGHFTIGGDPGGDLFTSPGDPAFFLHHANIDRVWWIWQNLNIKKRQYALGGTLTVNNTPPSRNTSLTDIIDMGVNAGPITIKDSMHTLGGPFCYIYT</sequence>
<evidence type="ECO:0000256" key="2">
    <source>
        <dbReference type="ARBA" id="ARBA00023002"/>
    </source>
</evidence>
<feature type="chain" id="PRO_5040405486" evidence="3">
    <location>
        <begin position="18"/>
        <end position="397"/>
    </location>
</feature>
<dbReference type="Gene3D" id="1.10.1280.10">
    <property type="entry name" value="Di-copper center containing domain from catechol oxidase"/>
    <property type="match status" value="1"/>
</dbReference>
<feature type="signal peptide" evidence="3">
    <location>
        <begin position="1"/>
        <end position="17"/>
    </location>
</feature>
<dbReference type="PANTHER" id="PTHR11474">
    <property type="entry name" value="TYROSINASE FAMILY MEMBER"/>
    <property type="match status" value="1"/>
</dbReference>
<dbReference type="Pfam" id="PF00264">
    <property type="entry name" value="Tyrosinase"/>
    <property type="match status" value="1"/>
</dbReference>
<evidence type="ECO:0000259" key="5">
    <source>
        <dbReference type="PROSITE" id="PS00498"/>
    </source>
</evidence>
<feature type="domain" description="Tyrosinase copper-binding" evidence="4">
    <location>
        <begin position="125"/>
        <end position="142"/>
    </location>
</feature>
<dbReference type="PRINTS" id="PR00092">
    <property type="entry name" value="TYROSINASE"/>
</dbReference>
<dbReference type="GO" id="GO:0046872">
    <property type="term" value="F:metal ion binding"/>
    <property type="evidence" value="ECO:0007669"/>
    <property type="project" value="UniProtKB-KW"/>
</dbReference>